<dbReference type="EMBL" id="JBHSDS010000008">
    <property type="protein sequence ID" value="MFC4359280.1"/>
    <property type="molecule type" value="Genomic_DNA"/>
</dbReference>
<dbReference type="Pfam" id="PF01935">
    <property type="entry name" value="DUF87"/>
    <property type="match status" value="1"/>
</dbReference>
<keyword evidence="1" id="KW-0175">Coiled coil</keyword>
<dbReference type="InterPro" id="IPR027417">
    <property type="entry name" value="P-loop_NTPase"/>
</dbReference>
<feature type="coiled-coil region" evidence="1">
    <location>
        <begin position="361"/>
        <end position="416"/>
    </location>
</feature>
<evidence type="ECO:0000256" key="1">
    <source>
        <dbReference type="SAM" id="Coils"/>
    </source>
</evidence>
<name>A0ABD5PEC9_9EURY</name>
<keyword evidence="3" id="KW-0547">Nucleotide-binding</keyword>
<evidence type="ECO:0000313" key="4">
    <source>
        <dbReference type="Proteomes" id="UP001595921"/>
    </source>
</evidence>
<dbReference type="SUPFAM" id="SSF52540">
    <property type="entry name" value="P-loop containing nucleoside triphosphate hydrolases"/>
    <property type="match status" value="1"/>
</dbReference>
<keyword evidence="3" id="KW-0347">Helicase</keyword>
<accession>A0ABD5PEC9</accession>
<dbReference type="PANTHER" id="PTHR30121">
    <property type="entry name" value="UNCHARACTERIZED PROTEIN YJGR-RELATED"/>
    <property type="match status" value="1"/>
</dbReference>
<proteinExistence type="predicted"/>
<organism evidence="3 4">
    <name type="scientific">Halobium salinum</name>
    <dbReference type="NCBI Taxonomy" id="1364940"/>
    <lineage>
        <taxon>Archaea</taxon>
        <taxon>Methanobacteriati</taxon>
        <taxon>Methanobacteriota</taxon>
        <taxon>Stenosarchaea group</taxon>
        <taxon>Halobacteria</taxon>
        <taxon>Halobacteriales</taxon>
        <taxon>Haloferacaceae</taxon>
        <taxon>Halobium</taxon>
    </lineage>
</organism>
<reference evidence="3 4" key="1">
    <citation type="journal article" date="2019" name="Int. J. Syst. Evol. Microbiol.">
        <title>The Global Catalogue of Microorganisms (GCM) 10K type strain sequencing project: providing services to taxonomists for standard genome sequencing and annotation.</title>
        <authorList>
            <consortium name="The Broad Institute Genomics Platform"/>
            <consortium name="The Broad Institute Genome Sequencing Center for Infectious Disease"/>
            <person name="Wu L."/>
            <person name="Ma J."/>
        </authorList>
    </citation>
    <scope>NUCLEOTIDE SEQUENCE [LARGE SCALE GENOMIC DNA]</scope>
    <source>
        <strain evidence="3 4">CGMCC 1.12553</strain>
    </source>
</reference>
<dbReference type="Gene3D" id="3.40.50.300">
    <property type="entry name" value="P-loop containing nucleotide triphosphate hydrolases"/>
    <property type="match status" value="1"/>
</dbReference>
<comment type="caution">
    <text evidence="3">The sequence shown here is derived from an EMBL/GenBank/DDBJ whole genome shotgun (WGS) entry which is preliminary data.</text>
</comment>
<dbReference type="AlphaFoldDB" id="A0ABD5PEC9"/>
<dbReference type="RefSeq" id="WP_267622827.1">
    <property type="nucleotide sequence ID" value="NZ_JAODIW010000006.1"/>
</dbReference>
<dbReference type="Proteomes" id="UP001595921">
    <property type="component" value="Unassembled WGS sequence"/>
</dbReference>
<sequence>MTKDTVQTGMPSRLNTPIRFFGYFTPKDIIRMGVPAAAAHAVVQTAPPVHPGLVYGAAGLIGLAWWRLRPYRQTLDNLIGNFVRYLGESRGSIEVEGRELGYFSGADSALTAVLEVDPTHLEMQKPGRQKALRATYRDIFKSVDHPVHVYSCQQDLDLDDYREYVEEKATGHGELQESYSRYVDSLSDRGLTATTHYVVIRVEKGKTGWLSSWVPDTIRNRVGDDNEQDHCSQVSGLIRRCKHLRTELEAAGLNVDGLAGDQLEEFVETNSHSFSTGVTWTQKAGSDADGYRKSVYVHEFANNVPLGWPLSMLRIDGKVDVTQVIEPRKTGDAVKTLEKLKRKQDAELSTHISNGRSTSKLRRIGEEIDQIQDLLAKQEDVVVDYEAVLTAHSEDKQECRETFERLVRRLDTLQIDYRQPVTRTDLAARTENPLTGDPLDESLLMPGISAAAGFPFATHGIEDIGVVYGVDSSDRTPVVLDRWGWKSHSMARMGVTGSGKSYAAKLELLRLLLVHPNLQVYAVDPKQEYAALINYLGGTAQTLGSDTEYSFDSDYAVLVPEDRGDLESVEHMVDGLKQMYSAASRDDRKTLILIDEAKRLLEHEAGRHAFNQFVLEARDTNTAITAISQSARHFTDYREGRDILDNMPGKVLMNHDNVTESMRDYFDLSQQEAQKIQGLATGDDAPYSESLLKVSDQVDAKLRVQSTDKEHDLIISASEARRTVSDSSAATIRNQ</sequence>
<evidence type="ECO:0000313" key="3">
    <source>
        <dbReference type="EMBL" id="MFC4359280.1"/>
    </source>
</evidence>
<keyword evidence="4" id="KW-1185">Reference proteome</keyword>
<dbReference type="InterPro" id="IPR002789">
    <property type="entry name" value="HerA_central"/>
</dbReference>
<evidence type="ECO:0000259" key="2">
    <source>
        <dbReference type="Pfam" id="PF01935"/>
    </source>
</evidence>
<dbReference type="InterPro" id="IPR051162">
    <property type="entry name" value="T4SS_component"/>
</dbReference>
<dbReference type="GO" id="GO:0004386">
    <property type="term" value="F:helicase activity"/>
    <property type="evidence" value="ECO:0007669"/>
    <property type="project" value="UniProtKB-KW"/>
</dbReference>
<gene>
    <name evidence="3" type="ORF">ACFO0N_15140</name>
</gene>
<keyword evidence="3" id="KW-0378">Hydrolase</keyword>
<feature type="domain" description="Helicase HerA central" evidence="2">
    <location>
        <begin position="472"/>
        <end position="533"/>
    </location>
</feature>
<protein>
    <submittedName>
        <fullName evidence="3">Helicase HerA domain-containing protein</fullName>
    </submittedName>
</protein>
<keyword evidence="3" id="KW-0067">ATP-binding</keyword>
<dbReference type="PANTHER" id="PTHR30121:SF6">
    <property type="entry name" value="SLR6007 PROTEIN"/>
    <property type="match status" value="1"/>
</dbReference>